<dbReference type="InterPro" id="IPR051455">
    <property type="entry name" value="Bact_solute-bind_prot3"/>
</dbReference>
<dbReference type="SMART" id="SM00062">
    <property type="entry name" value="PBPb"/>
    <property type="match status" value="1"/>
</dbReference>
<dbReference type="Proteomes" id="UP000530424">
    <property type="component" value="Unassembled WGS sequence"/>
</dbReference>
<evidence type="ECO:0000256" key="4">
    <source>
        <dbReference type="RuleBase" id="RU003744"/>
    </source>
</evidence>
<dbReference type="PANTHER" id="PTHR30085:SF6">
    <property type="entry name" value="ABC TRANSPORTER GLUTAMINE-BINDING PROTEIN GLNH"/>
    <property type="match status" value="1"/>
</dbReference>
<name>A0A853C263_9ACTN</name>
<keyword evidence="3" id="KW-0732">Signal</keyword>
<dbReference type="GO" id="GO:0006865">
    <property type="term" value="P:amino acid transport"/>
    <property type="evidence" value="ECO:0007669"/>
    <property type="project" value="TreeGrafter"/>
</dbReference>
<dbReference type="PANTHER" id="PTHR30085">
    <property type="entry name" value="AMINO ACID ABC TRANSPORTER PERMEASE"/>
    <property type="match status" value="1"/>
</dbReference>
<keyword evidence="8" id="KW-1185">Reference proteome</keyword>
<dbReference type="RefSeq" id="WP_179667232.1">
    <property type="nucleotide sequence ID" value="NZ_JACCFP010000001.1"/>
</dbReference>
<gene>
    <name evidence="7" type="ORF">HNR19_001376</name>
</gene>
<dbReference type="PROSITE" id="PS01039">
    <property type="entry name" value="SBP_BACTERIAL_3"/>
    <property type="match status" value="1"/>
</dbReference>
<comment type="similarity">
    <text evidence="1 4">Belongs to the bacterial solute-binding protein 3 family.</text>
</comment>
<keyword evidence="2" id="KW-0813">Transport</keyword>
<dbReference type="Pfam" id="PF00497">
    <property type="entry name" value="SBP_bac_3"/>
    <property type="match status" value="1"/>
</dbReference>
<feature type="domain" description="Solute-binding protein family 3/N-terminal" evidence="6">
    <location>
        <begin position="77"/>
        <end position="320"/>
    </location>
</feature>
<evidence type="ECO:0000256" key="2">
    <source>
        <dbReference type="ARBA" id="ARBA00022448"/>
    </source>
</evidence>
<dbReference type="CDD" id="cd13690">
    <property type="entry name" value="PBP2_GluB"/>
    <property type="match status" value="1"/>
</dbReference>
<evidence type="ECO:0000256" key="3">
    <source>
        <dbReference type="ARBA" id="ARBA00022729"/>
    </source>
</evidence>
<feature type="region of interest" description="Disordered" evidence="5">
    <location>
        <begin position="52"/>
        <end position="74"/>
    </location>
</feature>
<evidence type="ECO:0000313" key="7">
    <source>
        <dbReference type="EMBL" id="NYJ00678.1"/>
    </source>
</evidence>
<evidence type="ECO:0000256" key="1">
    <source>
        <dbReference type="ARBA" id="ARBA00010333"/>
    </source>
</evidence>
<proteinExistence type="inferred from homology"/>
<evidence type="ECO:0000313" key="8">
    <source>
        <dbReference type="Proteomes" id="UP000530424"/>
    </source>
</evidence>
<organism evidence="7 8">
    <name type="scientific">Nocardioides thalensis</name>
    <dbReference type="NCBI Taxonomy" id="1914755"/>
    <lineage>
        <taxon>Bacteria</taxon>
        <taxon>Bacillati</taxon>
        <taxon>Actinomycetota</taxon>
        <taxon>Actinomycetes</taxon>
        <taxon>Propionibacteriales</taxon>
        <taxon>Nocardioidaceae</taxon>
        <taxon>Nocardioides</taxon>
    </lineage>
</organism>
<dbReference type="InterPro" id="IPR001638">
    <property type="entry name" value="Solute-binding_3/MltF_N"/>
</dbReference>
<reference evidence="7 8" key="1">
    <citation type="submission" date="2020-07" db="EMBL/GenBank/DDBJ databases">
        <title>Sequencing the genomes of 1000 actinobacteria strains.</title>
        <authorList>
            <person name="Klenk H.-P."/>
        </authorList>
    </citation>
    <scope>NUCLEOTIDE SEQUENCE [LARGE SCALE GENOMIC DNA]</scope>
    <source>
        <strain evidence="7 8">DSM 103833</strain>
    </source>
</reference>
<dbReference type="InterPro" id="IPR018313">
    <property type="entry name" value="SBP_3_CS"/>
</dbReference>
<accession>A0A853C263</accession>
<dbReference type="GO" id="GO:0005576">
    <property type="term" value="C:extracellular region"/>
    <property type="evidence" value="ECO:0007669"/>
    <property type="project" value="TreeGrafter"/>
</dbReference>
<dbReference type="Gene3D" id="3.40.190.10">
    <property type="entry name" value="Periplasmic binding protein-like II"/>
    <property type="match status" value="2"/>
</dbReference>
<dbReference type="EMBL" id="JACCFP010000001">
    <property type="protein sequence ID" value="NYJ00678.1"/>
    <property type="molecule type" value="Genomic_DNA"/>
</dbReference>
<dbReference type="PROSITE" id="PS51257">
    <property type="entry name" value="PROKAR_LIPOPROTEIN"/>
    <property type="match status" value="1"/>
</dbReference>
<dbReference type="AlphaFoldDB" id="A0A853C263"/>
<comment type="caution">
    <text evidence="7">The sequence shown here is derived from an EMBL/GenBank/DDBJ whole genome shotgun (WGS) entry which is preliminary data.</text>
</comment>
<protein>
    <submittedName>
        <fullName evidence="7">Polar amino acid transport system substrate-binding protein</fullName>
    </submittedName>
</protein>
<evidence type="ECO:0000259" key="6">
    <source>
        <dbReference type="SMART" id="SM00062"/>
    </source>
</evidence>
<evidence type="ECO:0000256" key="5">
    <source>
        <dbReference type="SAM" id="MobiDB-lite"/>
    </source>
</evidence>
<dbReference type="SUPFAM" id="SSF53850">
    <property type="entry name" value="Periplasmic binding protein-like II"/>
    <property type="match status" value="1"/>
</dbReference>
<sequence length="341" mass="36629">MTRISRPVVVLGALALILSGCGYDETPLPEDPAPSSAAPPPPLLCERDSVETDKRSYAPGSVDPADLEIGDGSGPRTLRVGVSADTYLMAAANPEKNNRIEGFDIEIVTRIAEEIFGDDFNPGRDIEYRVITAGQRIPLLEEGELDMVVRNMTINCDRWEHIAFSAEYYHATQKVLVRADLAEPVDADGDGVEDETQVPDLAELRVCAPTGSTSLDNVAEEEPEAVISPAPNHTGCLVKLQNGDVDVITGDDTVLAGLAAQDPYAIVPEVQPQLGGEYGEPYGVGVNAENIELAAFINQVLEDMRADGSWQAAYNKWLAPYLGGPDVNEEGAVQPEPLYGR</sequence>
<dbReference type="GO" id="GO:0030288">
    <property type="term" value="C:outer membrane-bounded periplasmic space"/>
    <property type="evidence" value="ECO:0007669"/>
    <property type="project" value="TreeGrafter"/>
</dbReference>